<evidence type="ECO:0000256" key="1">
    <source>
        <dbReference type="SAM" id="MobiDB-lite"/>
    </source>
</evidence>
<organism evidence="2">
    <name type="scientific">metagenome</name>
    <dbReference type="NCBI Taxonomy" id="256318"/>
    <lineage>
        <taxon>unclassified sequences</taxon>
        <taxon>metagenomes</taxon>
    </lineage>
</organism>
<accession>A0A2P2C1Z5</accession>
<sequence length="60" mass="6636">MCQWRRSSSPVASRANVEASTGQETMCGVAGLIGWWQPGQVYVLVEADPVRRRTTKSRPS</sequence>
<feature type="region of interest" description="Disordered" evidence="1">
    <location>
        <begin position="1"/>
        <end position="20"/>
    </location>
</feature>
<evidence type="ECO:0000313" key="2">
    <source>
        <dbReference type="EMBL" id="CUR56028.1"/>
    </source>
</evidence>
<protein>
    <submittedName>
        <fullName evidence="2">Uncharacterized protein</fullName>
    </submittedName>
</protein>
<feature type="compositionally biased region" description="Polar residues" evidence="1">
    <location>
        <begin position="1"/>
        <end position="11"/>
    </location>
</feature>
<reference evidence="2" key="1">
    <citation type="submission" date="2015-08" db="EMBL/GenBank/DDBJ databases">
        <authorList>
            <person name="Babu N.S."/>
            <person name="Beckwith C.J."/>
            <person name="Beseler K.G."/>
            <person name="Brison A."/>
            <person name="Carone J.V."/>
            <person name="Caskin T.P."/>
            <person name="Diamond M."/>
            <person name="Durham M.E."/>
            <person name="Foxe J.M."/>
            <person name="Go M."/>
            <person name="Henderson B.A."/>
            <person name="Jones I.B."/>
            <person name="McGettigan J.A."/>
            <person name="Micheletti S.J."/>
            <person name="Nasrallah M.E."/>
            <person name="Ortiz D."/>
            <person name="Piller C.R."/>
            <person name="Privatt S.R."/>
            <person name="Schneider S.L."/>
            <person name="Sharp S."/>
            <person name="Smith T.C."/>
            <person name="Stanton J.D."/>
            <person name="Ullery H.E."/>
            <person name="Wilson R.J."/>
            <person name="Serrano M.G."/>
            <person name="Buck G."/>
            <person name="Lee V."/>
            <person name="Wang Y."/>
            <person name="Carvalho R."/>
            <person name="Voegtly L."/>
            <person name="Shi R."/>
            <person name="Duckworth R."/>
            <person name="Johnson A."/>
            <person name="Loviza R."/>
            <person name="Walstead R."/>
            <person name="Shah Z."/>
            <person name="Kiflezghi M."/>
            <person name="Wade K."/>
            <person name="Ball S.L."/>
            <person name="Bradley K.W."/>
            <person name="Asai D.J."/>
            <person name="Bowman C.A."/>
            <person name="Russell D.A."/>
            <person name="Pope W.H."/>
            <person name="Jacobs-Sera D."/>
            <person name="Hendrix R.W."/>
            <person name="Hatfull G.F."/>
        </authorList>
    </citation>
    <scope>NUCLEOTIDE SEQUENCE</scope>
</reference>
<proteinExistence type="predicted"/>
<gene>
    <name evidence="2" type="ORF">NOCA2310123</name>
</gene>
<name>A0A2P2C1Z5_9ZZZZ</name>
<dbReference type="AlphaFoldDB" id="A0A2P2C1Z5"/>
<dbReference type="EMBL" id="CZKA01000025">
    <property type="protein sequence ID" value="CUR56028.1"/>
    <property type="molecule type" value="Genomic_DNA"/>
</dbReference>